<reference evidence="8" key="1">
    <citation type="submission" date="2021-02" db="EMBL/GenBank/DDBJ databases">
        <authorList>
            <person name="Nowell W R."/>
        </authorList>
    </citation>
    <scope>NUCLEOTIDE SEQUENCE</scope>
    <source>
        <strain evidence="8">Ploen Becks lab</strain>
    </source>
</reference>
<evidence type="ECO:0000256" key="5">
    <source>
        <dbReference type="ARBA" id="ARBA00022801"/>
    </source>
</evidence>
<feature type="domain" description="Reverse transcriptase RNase H-like" evidence="7">
    <location>
        <begin position="89"/>
        <end position="187"/>
    </location>
</feature>
<evidence type="ECO:0000256" key="1">
    <source>
        <dbReference type="ARBA" id="ARBA00022679"/>
    </source>
</evidence>
<dbReference type="CDD" id="cd09274">
    <property type="entry name" value="RNase_HI_RT_Ty3"/>
    <property type="match status" value="1"/>
</dbReference>
<dbReference type="OrthoDB" id="425619at2759"/>
<evidence type="ECO:0000313" key="9">
    <source>
        <dbReference type="Proteomes" id="UP000663879"/>
    </source>
</evidence>
<dbReference type="GO" id="GO:0004519">
    <property type="term" value="F:endonuclease activity"/>
    <property type="evidence" value="ECO:0007669"/>
    <property type="project" value="UniProtKB-KW"/>
</dbReference>
<dbReference type="Proteomes" id="UP000663879">
    <property type="component" value="Unassembled WGS sequence"/>
</dbReference>
<dbReference type="Pfam" id="PF17917">
    <property type="entry name" value="RT_RNaseH"/>
    <property type="match status" value="1"/>
</dbReference>
<dbReference type="AlphaFoldDB" id="A0A813XII9"/>
<evidence type="ECO:0000256" key="6">
    <source>
        <dbReference type="ARBA" id="ARBA00022918"/>
    </source>
</evidence>
<keyword evidence="4" id="KW-0255">Endonuclease</keyword>
<keyword evidence="1" id="KW-0808">Transferase</keyword>
<keyword evidence="2" id="KW-0548">Nucleotidyltransferase</keyword>
<dbReference type="InterPro" id="IPR043128">
    <property type="entry name" value="Rev_trsase/Diguanyl_cyclase"/>
</dbReference>
<evidence type="ECO:0000256" key="2">
    <source>
        <dbReference type="ARBA" id="ARBA00022695"/>
    </source>
</evidence>
<dbReference type="InterPro" id="IPR043502">
    <property type="entry name" value="DNA/RNA_pol_sf"/>
</dbReference>
<dbReference type="InterPro" id="IPR050951">
    <property type="entry name" value="Retrovirus_Pol_polyprotein"/>
</dbReference>
<dbReference type="FunFam" id="3.10.20.370:FF:000001">
    <property type="entry name" value="Retrovirus-related Pol polyprotein from transposon 17.6-like protein"/>
    <property type="match status" value="1"/>
</dbReference>
<keyword evidence="9" id="KW-1185">Reference proteome</keyword>
<name>A0A813XII9_9BILA</name>
<evidence type="ECO:0000256" key="4">
    <source>
        <dbReference type="ARBA" id="ARBA00022759"/>
    </source>
</evidence>
<keyword evidence="5" id="KW-0378">Hydrolase</keyword>
<dbReference type="PANTHER" id="PTHR37984:SF5">
    <property type="entry name" value="PROTEIN NYNRIN-LIKE"/>
    <property type="match status" value="1"/>
</dbReference>
<evidence type="ECO:0000313" key="8">
    <source>
        <dbReference type="EMBL" id="CAF0870477.1"/>
    </source>
</evidence>
<protein>
    <recommendedName>
        <fullName evidence="7">Reverse transcriptase RNase H-like domain-containing protein</fullName>
    </recommendedName>
</protein>
<dbReference type="SUPFAM" id="SSF56672">
    <property type="entry name" value="DNA/RNA polymerases"/>
    <property type="match status" value="1"/>
</dbReference>
<dbReference type="GO" id="GO:0003964">
    <property type="term" value="F:RNA-directed DNA polymerase activity"/>
    <property type="evidence" value="ECO:0007669"/>
    <property type="project" value="UniProtKB-KW"/>
</dbReference>
<dbReference type="Gene3D" id="3.10.20.370">
    <property type="match status" value="1"/>
</dbReference>
<keyword evidence="6" id="KW-0695">RNA-directed DNA polymerase</keyword>
<evidence type="ECO:0000259" key="7">
    <source>
        <dbReference type="Pfam" id="PF17917"/>
    </source>
</evidence>
<comment type="caution">
    <text evidence="8">The sequence shown here is derived from an EMBL/GenBank/DDBJ whole genome shotgun (WGS) entry which is preliminary data.</text>
</comment>
<organism evidence="8 9">
    <name type="scientific">Brachionus calyciflorus</name>
    <dbReference type="NCBI Taxonomy" id="104777"/>
    <lineage>
        <taxon>Eukaryota</taxon>
        <taxon>Metazoa</taxon>
        <taxon>Spiralia</taxon>
        <taxon>Gnathifera</taxon>
        <taxon>Rotifera</taxon>
        <taxon>Eurotatoria</taxon>
        <taxon>Monogononta</taxon>
        <taxon>Pseudotrocha</taxon>
        <taxon>Ploima</taxon>
        <taxon>Brachionidae</taxon>
        <taxon>Brachionus</taxon>
    </lineage>
</organism>
<dbReference type="Gene3D" id="3.30.70.270">
    <property type="match status" value="1"/>
</dbReference>
<proteinExistence type="predicted"/>
<evidence type="ECO:0000256" key="3">
    <source>
        <dbReference type="ARBA" id="ARBA00022722"/>
    </source>
</evidence>
<sequence>MNSDDIEKTAFISHYGMFEFLVMRFGLSNDPASFQRYMDIVLSDYALITLELYKLLHENPPFVWERVHQELFEFLKEKLTPAPILRQPDFNYPFIIRTDACDNGIGTVLLQVVEVEEKIVRYISRILQPSDRKWDVREKEALAILWACEQFRAYVIETRFIIETDHQSLQWLMKAQSPARFVRWAIRVTTNEENFDADHILDTYLLINEARGDHITTTATWLVNRKKTT</sequence>
<dbReference type="Gene3D" id="3.10.10.10">
    <property type="entry name" value="HIV Type 1 Reverse Transcriptase, subunit A, domain 1"/>
    <property type="match status" value="1"/>
</dbReference>
<accession>A0A813XII9</accession>
<dbReference type="EMBL" id="CAJNOC010001507">
    <property type="protein sequence ID" value="CAF0870477.1"/>
    <property type="molecule type" value="Genomic_DNA"/>
</dbReference>
<gene>
    <name evidence="8" type="ORF">OXX778_LOCUS9905</name>
</gene>
<dbReference type="PANTHER" id="PTHR37984">
    <property type="entry name" value="PROTEIN CBG26694"/>
    <property type="match status" value="1"/>
</dbReference>
<keyword evidence="3" id="KW-0540">Nuclease</keyword>
<dbReference type="GO" id="GO:0016787">
    <property type="term" value="F:hydrolase activity"/>
    <property type="evidence" value="ECO:0007669"/>
    <property type="project" value="UniProtKB-KW"/>
</dbReference>
<dbReference type="InterPro" id="IPR041373">
    <property type="entry name" value="RT_RNaseH"/>
</dbReference>